<proteinExistence type="predicted"/>
<reference evidence="2" key="2">
    <citation type="submission" date="2021-01" db="EMBL/GenBank/DDBJ databases">
        <authorList>
            <person name="Schikora-Tamarit M.A."/>
        </authorList>
    </citation>
    <scope>NUCLEOTIDE SEQUENCE</scope>
    <source>
        <strain evidence="2">NCAIM Y.01608</strain>
    </source>
</reference>
<comment type="caution">
    <text evidence="2">The sequence shown here is derived from an EMBL/GenBank/DDBJ whole genome shotgun (WGS) entry which is preliminary data.</text>
</comment>
<sequence>MAIQRSSLETPQKGLNKDELNEVDDEAVENAKIGMENKLFLSPTPADISSKADAPNMHVIPPSNTLFDKGIEPSELVFGEEFEYCEGEEL</sequence>
<dbReference type="Proteomes" id="UP000788993">
    <property type="component" value="Unassembled WGS sequence"/>
</dbReference>
<evidence type="ECO:0000313" key="2">
    <source>
        <dbReference type="EMBL" id="KAH3658933.1"/>
    </source>
</evidence>
<gene>
    <name evidence="2" type="ORF">OGATHE_006659</name>
</gene>
<feature type="region of interest" description="Disordered" evidence="1">
    <location>
        <begin position="1"/>
        <end position="20"/>
    </location>
</feature>
<organism evidence="2 3">
    <name type="scientific">Ogataea polymorpha</name>
    <dbReference type="NCBI Taxonomy" id="460523"/>
    <lineage>
        <taxon>Eukaryota</taxon>
        <taxon>Fungi</taxon>
        <taxon>Dikarya</taxon>
        <taxon>Ascomycota</taxon>
        <taxon>Saccharomycotina</taxon>
        <taxon>Pichiomycetes</taxon>
        <taxon>Pichiales</taxon>
        <taxon>Pichiaceae</taxon>
        <taxon>Ogataea</taxon>
    </lineage>
</organism>
<dbReference type="EMBL" id="JAEUBD010001571">
    <property type="protein sequence ID" value="KAH3658933.1"/>
    <property type="molecule type" value="Genomic_DNA"/>
</dbReference>
<dbReference type="AlphaFoldDB" id="A0A9P8NRZ1"/>
<accession>A0A9P8NRZ1</accession>
<feature type="compositionally biased region" description="Polar residues" evidence="1">
    <location>
        <begin position="1"/>
        <end position="10"/>
    </location>
</feature>
<protein>
    <submittedName>
        <fullName evidence="2">Uncharacterized protein</fullName>
    </submittedName>
</protein>
<reference evidence="2" key="1">
    <citation type="journal article" date="2021" name="Open Biol.">
        <title>Shared evolutionary footprints suggest mitochondrial oxidative damage underlies multiple complex I losses in fungi.</title>
        <authorList>
            <person name="Schikora-Tamarit M.A."/>
            <person name="Marcet-Houben M."/>
            <person name="Nosek J."/>
            <person name="Gabaldon T."/>
        </authorList>
    </citation>
    <scope>NUCLEOTIDE SEQUENCE</scope>
    <source>
        <strain evidence="2">NCAIM Y.01608</strain>
    </source>
</reference>
<evidence type="ECO:0000313" key="3">
    <source>
        <dbReference type="Proteomes" id="UP000788993"/>
    </source>
</evidence>
<keyword evidence="3" id="KW-1185">Reference proteome</keyword>
<name>A0A9P8NRZ1_9ASCO</name>
<evidence type="ECO:0000256" key="1">
    <source>
        <dbReference type="SAM" id="MobiDB-lite"/>
    </source>
</evidence>